<proteinExistence type="predicted"/>
<name>X0W5T7_9ZZZZ</name>
<evidence type="ECO:0000313" key="2">
    <source>
        <dbReference type="EMBL" id="GAG26264.1"/>
    </source>
</evidence>
<dbReference type="AlphaFoldDB" id="X0W5T7"/>
<gene>
    <name evidence="2" type="ORF">S01H1_48051</name>
</gene>
<organism evidence="2">
    <name type="scientific">marine sediment metagenome</name>
    <dbReference type="NCBI Taxonomy" id="412755"/>
    <lineage>
        <taxon>unclassified sequences</taxon>
        <taxon>metagenomes</taxon>
        <taxon>ecological metagenomes</taxon>
    </lineage>
</organism>
<accession>X0W5T7</accession>
<comment type="caution">
    <text evidence="2">The sequence shown here is derived from an EMBL/GenBank/DDBJ whole genome shotgun (WGS) entry which is preliminary data.</text>
</comment>
<feature type="compositionally biased region" description="Polar residues" evidence="1">
    <location>
        <begin position="1"/>
        <end position="16"/>
    </location>
</feature>
<reference evidence="2" key="1">
    <citation type="journal article" date="2014" name="Front. Microbiol.">
        <title>High frequency of phylogenetically diverse reductive dehalogenase-homologous genes in deep subseafloor sedimentary metagenomes.</title>
        <authorList>
            <person name="Kawai M."/>
            <person name="Futagami T."/>
            <person name="Toyoda A."/>
            <person name="Takaki Y."/>
            <person name="Nishi S."/>
            <person name="Hori S."/>
            <person name="Arai W."/>
            <person name="Tsubouchi T."/>
            <person name="Morono Y."/>
            <person name="Uchiyama I."/>
            <person name="Ito T."/>
            <person name="Fujiyama A."/>
            <person name="Inagaki F."/>
            <person name="Takami H."/>
        </authorList>
    </citation>
    <scope>NUCLEOTIDE SEQUENCE</scope>
    <source>
        <strain evidence="2">Expedition CK06-06</strain>
    </source>
</reference>
<sequence>TRNNQARTGNRTQATRSAGECNTIMLSAHKTP</sequence>
<feature type="non-terminal residue" evidence="2">
    <location>
        <position position="1"/>
    </location>
</feature>
<feature type="region of interest" description="Disordered" evidence="1">
    <location>
        <begin position="1"/>
        <end position="32"/>
    </location>
</feature>
<protein>
    <submittedName>
        <fullName evidence="2">Uncharacterized protein</fullName>
    </submittedName>
</protein>
<dbReference type="EMBL" id="BARS01030844">
    <property type="protein sequence ID" value="GAG26264.1"/>
    <property type="molecule type" value="Genomic_DNA"/>
</dbReference>
<evidence type="ECO:0000256" key="1">
    <source>
        <dbReference type="SAM" id="MobiDB-lite"/>
    </source>
</evidence>